<sequence length="136" mass="15388">MRNLLLALGLAAVAFSASAADVGVSVSISQPGAYGRIDIGRFPQPDVVVAQPVMIQRPVRVVQPVYMWVPPGHQKHWSKHCHQYNACGTPVYFVKDNWYQQHVMADGHRHDRDHHDHDHDRGHDHDHGRGHGKHKH</sequence>
<feature type="compositionally biased region" description="Basic and acidic residues" evidence="1">
    <location>
        <begin position="109"/>
        <end position="129"/>
    </location>
</feature>
<gene>
    <name evidence="3" type="ORF">JJ685_15340</name>
</gene>
<evidence type="ECO:0000256" key="1">
    <source>
        <dbReference type="SAM" id="MobiDB-lite"/>
    </source>
</evidence>
<keyword evidence="2" id="KW-0732">Signal</keyword>
<keyword evidence="4" id="KW-1185">Reference proteome</keyword>
<accession>A0A936YZX4</accession>
<proteinExistence type="predicted"/>
<feature type="signal peptide" evidence="2">
    <location>
        <begin position="1"/>
        <end position="19"/>
    </location>
</feature>
<evidence type="ECO:0008006" key="5">
    <source>
        <dbReference type="Google" id="ProtNLM"/>
    </source>
</evidence>
<organism evidence="3 4">
    <name type="scientific">Ramlibacter monticola</name>
    <dbReference type="NCBI Taxonomy" id="1926872"/>
    <lineage>
        <taxon>Bacteria</taxon>
        <taxon>Pseudomonadati</taxon>
        <taxon>Pseudomonadota</taxon>
        <taxon>Betaproteobacteria</taxon>
        <taxon>Burkholderiales</taxon>
        <taxon>Comamonadaceae</taxon>
        <taxon>Ramlibacter</taxon>
    </lineage>
</organism>
<dbReference type="Proteomes" id="UP000599109">
    <property type="component" value="Unassembled WGS sequence"/>
</dbReference>
<evidence type="ECO:0000313" key="3">
    <source>
        <dbReference type="EMBL" id="MBL0392513.1"/>
    </source>
</evidence>
<feature type="chain" id="PRO_5037243539" description="DUF3300 domain-containing protein" evidence="2">
    <location>
        <begin position="20"/>
        <end position="136"/>
    </location>
</feature>
<feature type="region of interest" description="Disordered" evidence="1">
    <location>
        <begin position="109"/>
        <end position="136"/>
    </location>
</feature>
<dbReference type="EMBL" id="JAEQNE010000003">
    <property type="protein sequence ID" value="MBL0392513.1"/>
    <property type="molecule type" value="Genomic_DNA"/>
</dbReference>
<evidence type="ECO:0000256" key="2">
    <source>
        <dbReference type="SAM" id="SignalP"/>
    </source>
</evidence>
<evidence type="ECO:0000313" key="4">
    <source>
        <dbReference type="Proteomes" id="UP000599109"/>
    </source>
</evidence>
<name>A0A936YZX4_9BURK</name>
<reference evidence="3 4" key="1">
    <citation type="journal article" date="2017" name="Int. J. Syst. Evol. Microbiol.">
        <title>Ramlibacter monticola sp. nov., isolated from forest soil.</title>
        <authorList>
            <person name="Chaudhary D.K."/>
            <person name="Kim J."/>
        </authorList>
    </citation>
    <scope>NUCLEOTIDE SEQUENCE [LARGE SCALE GENOMIC DNA]</scope>
    <source>
        <strain evidence="3 4">KACC 19175</strain>
    </source>
</reference>
<comment type="caution">
    <text evidence="3">The sequence shown here is derived from an EMBL/GenBank/DDBJ whole genome shotgun (WGS) entry which is preliminary data.</text>
</comment>
<protein>
    <recommendedName>
        <fullName evidence="5">DUF3300 domain-containing protein</fullName>
    </recommendedName>
</protein>
<dbReference type="AlphaFoldDB" id="A0A936YZX4"/>